<dbReference type="Ensembl" id="ENSLLET00000028731.1">
    <property type="protein sequence ID" value="ENSLLEP00000027651.1"/>
    <property type="gene ID" value="ENSLLEG00000017471.1"/>
</dbReference>
<dbReference type="InterPro" id="IPR011761">
    <property type="entry name" value="ATP-grasp"/>
</dbReference>
<dbReference type="InterPro" id="IPR013815">
    <property type="entry name" value="ATP_grasp_subdomain_1"/>
</dbReference>
<name>A0A8C5PTC1_9ANUR</name>
<dbReference type="InterPro" id="IPR031046">
    <property type="entry name" value="CARNS1"/>
</dbReference>
<dbReference type="AlphaFoldDB" id="A0A8C5PTC1"/>
<organism evidence="4 5">
    <name type="scientific">Leptobrachium leishanense</name>
    <name type="common">Leishan spiny toad</name>
    <dbReference type="NCBI Taxonomy" id="445787"/>
    <lineage>
        <taxon>Eukaryota</taxon>
        <taxon>Metazoa</taxon>
        <taxon>Chordata</taxon>
        <taxon>Craniata</taxon>
        <taxon>Vertebrata</taxon>
        <taxon>Euteleostomi</taxon>
        <taxon>Amphibia</taxon>
        <taxon>Batrachia</taxon>
        <taxon>Anura</taxon>
        <taxon>Pelobatoidea</taxon>
        <taxon>Megophryidae</taxon>
        <taxon>Leptobrachium</taxon>
    </lineage>
</organism>
<keyword evidence="1" id="KW-0067">ATP-binding</keyword>
<sequence length="1017" mass="111453">MKIMYCHLMFIIMFHFQLSLDQLLMDRSIDSMDGDVNGVWVPGTSLTISPSINFPGKCLNGDDVHDLLDIPKSYADLQHILINAGLPETEDRTKQPRTGHNIDSITICVFGTPSFSMSVLLEGARQCPGQILLCLSSSWFCPHPPSSLPSPLYIRQAVTFDLGGRTFLDVFCPPRRVTYLSWMGGDNVLLGQEWDCPMGGSPQISSFLSNTLEMKLLLDKKDLTLPPALVLTPYCSDSWKLHGEGKSTSLVHLDGKEGWEERVKTAVFDFLALLRRKEHQQVVIKTCGPQKKHSFPTTFYSVFDTICVSEAVFGLISHLCDKEAILLEGFIRTLPPRKIRPPKPPPVISSCSVRPPELTIRLCAVVCRSRGDQPILSKVVCSVGRAEKPLCHHFALPQSLETTLELWGVNDKNQKDNIFTQLKETAETVMKAVMEAENKLSHKGHRGRRAQIDILGVDFLLTVVDYMVTPVILGLTSNHCLESCGVHECMLLNLGAGATITTKSASKPLVETMLRQSLIYVMETKEVLVIGSGGISKKFIWEAARGYGIKVHLVESDANSFASSLVASFIHYDYDDQSCDLEMHAQNLVALVKDRALSLSGCMAFWDECTILAALVSTHLGLPGPPPSAVRLAKQKTQTQLCLLTKSSSSPPFPFAGAFAVPCCPLGHANEGLIKAEATISYPLVVKPESGAGAVGVRLVQDAEECRRVIRRLTMEPSETQCTHSENNGIQNGVFNNSEIKEIHKAGIGGVRELEAGGKKCFETTSKSTNLSNEAYNFENSTNAPSFLLAEYITGSEHDVDLVLSPSGQLLAAYVSDNGPTLLPGFTETAAALPSRLSPEQHCQLVQAAARSCRALGLFPGVFNVELKLTEIGPKLLEINPRMGGFYLRDWILHVYGTDLVLVALALFCGVDPALSATGAQEEMVLVGVMCTGENHEEALHNTAKPERLAELHHAGHIRFNKLHGSRNHGPDQEPYCNIACKGKGQREARERLLGICAVLGFDTDKYPVHYLTGQFQ</sequence>
<dbReference type="GO" id="GO:0046872">
    <property type="term" value="F:metal ion binding"/>
    <property type="evidence" value="ECO:0007669"/>
    <property type="project" value="InterPro"/>
</dbReference>
<keyword evidence="2" id="KW-0732">Signal</keyword>
<dbReference type="PANTHER" id="PTHR48066">
    <property type="entry name" value="CARNOSINE SYNTHASE 1"/>
    <property type="match status" value="1"/>
</dbReference>
<evidence type="ECO:0000259" key="3">
    <source>
        <dbReference type="PROSITE" id="PS50975"/>
    </source>
</evidence>
<evidence type="ECO:0000256" key="1">
    <source>
        <dbReference type="PROSITE-ProRule" id="PRU00409"/>
    </source>
</evidence>
<dbReference type="OrthoDB" id="434648at2759"/>
<keyword evidence="5" id="KW-1185">Reference proteome</keyword>
<dbReference type="GO" id="GO:0016887">
    <property type="term" value="F:ATP hydrolysis activity"/>
    <property type="evidence" value="ECO:0007669"/>
    <property type="project" value="InterPro"/>
</dbReference>
<dbReference type="SUPFAM" id="SSF52440">
    <property type="entry name" value="PreATP-grasp domain"/>
    <property type="match status" value="1"/>
</dbReference>
<evidence type="ECO:0000313" key="5">
    <source>
        <dbReference type="Proteomes" id="UP000694569"/>
    </source>
</evidence>
<dbReference type="GO" id="GO:0005524">
    <property type="term" value="F:ATP binding"/>
    <property type="evidence" value="ECO:0007669"/>
    <property type="project" value="UniProtKB-UniRule"/>
</dbReference>
<evidence type="ECO:0000256" key="2">
    <source>
        <dbReference type="SAM" id="SignalP"/>
    </source>
</evidence>
<dbReference type="PROSITE" id="PS50975">
    <property type="entry name" value="ATP_GRASP"/>
    <property type="match status" value="1"/>
</dbReference>
<dbReference type="SUPFAM" id="SSF56059">
    <property type="entry name" value="Glutathione synthetase ATP-binding domain-like"/>
    <property type="match status" value="1"/>
</dbReference>
<keyword evidence="1" id="KW-0547">Nucleotide-binding</keyword>
<feature type="signal peptide" evidence="2">
    <location>
        <begin position="1"/>
        <end position="21"/>
    </location>
</feature>
<reference evidence="4" key="2">
    <citation type="submission" date="2025-09" db="UniProtKB">
        <authorList>
            <consortium name="Ensembl"/>
        </authorList>
    </citation>
    <scope>IDENTIFICATION</scope>
</reference>
<proteinExistence type="predicted"/>
<dbReference type="PANTHER" id="PTHR48066:SF1">
    <property type="entry name" value="CARNOSINE SYNTHASE 1"/>
    <property type="match status" value="1"/>
</dbReference>
<dbReference type="GeneTree" id="ENSGT00990000203796"/>
<dbReference type="GO" id="GO:0047730">
    <property type="term" value="F:carnosine synthase activity"/>
    <property type="evidence" value="ECO:0007669"/>
    <property type="project" value="InterPro"/>
</dbReference>
<dbReference type="InterPro" id="IPR016185">
    <property type="entry name" value="PreATP-grasp_dom_sf"/>
</dbReference>
<dbReference type="Pfam" id="PF15632">
    <property type="entry name" value="ATPgrasp_Ter"/>
    <property type="match status" value="1"/>
</dbReference>
<feature type="domain" description="ATP-grasp" evidence="3">
    <location>
        <begin position="653"/>
        <end position="909"/>
    </location>
</feature>
<feature type="chain" id="PRO_5034274734" description="ATP-grasp domain-containing protein" evidence="2">
    <location>
        <begin position="22"/>
        <end position="1017"/>
    </location>
</feature>
<evidence type="ECO:0000313" key="4">
    <source>
        <dbReference type="Ensembl" id="ENSLLEP00000027651.1"/>
    </source>
</evidence>
<dbReference type="Gene3D" id="3.30.470.20">
    <property type="entry name" value="ATP-grasp fold, B domain"/>
    <property type="match status" value="1"/>
</dbReference>
<reference evidence="4" key="1">
    <citation type="submission" date="2025-08" db="UniProtKB">
        <authorList>
            <consortium name="Ensembl"/>
        </authorList>
    </citation>
    <scope>IDENTIFICATION</scope>
</reference>
<dbReference type="Gene3D" id="3.40.50.20">
    <property type="match status" value="1"/>
</dbReference>
<dbReference type="GO" id="GO:0035499">
    <property type="term" value="P:carnosine biosynthetic process"/>
    <property type="evidence" value="ECO:0007669"/>
    <property type="project" value="InterPro"/>
</dbReference>
<protein>
    <recommendedName>
        <fullName evidence="3">ATP-grasp domain-containing protein</fullName>
    </recommendedName>
</protein>
<dbReference type="Proteomes" id="UP000694569">
    <property type="component" value="Unplaced"/>
</dbReference>
<accession>A0A8C5PTC1</accession>
<dbReference type="Gene3D" id="3.30.1490.20">
    <property type="entry name" value="ATP-grasp fold, A domain"/>
    <property type="match status" value="1"/>
</dbReference>